<feature type="region of interest" description="Disordered" evidence="1">
    <location>
        <begin position="402"/>
        <end position="456"/>
    </location>
</feature>
<feature type="compositionally biased region" description="Polar residues" evidence="1">
    <location>
        <begin position="233"/>
        <end position="245"/>
    </location>
</feature>
<sequence>MQTLTTNFISLPLAKYSYSAGVPANVQQFTWSHVAGDLLVVFDTFRGVENRSDSQWQMMKVIQGSCILETLPLQELVNQASQITEQMRLHHVELKAEQLPISALVKCPLLGIRYNLPDGKVRRIQIKFTSNKDYDIAIDHLLKLGLRITPSSLSQNASKSGSPSTVSGKPESGGPSYPPSGLVEISNRPLTAPLSHSQHRKLTSPSPECTQTMEECRRPHTAATSASDTSSDNTVKGNSYSQPASLPQHKQGHEVNPADRANAYSGLVTRQRNPQHATKMSTSNPLIPPEYFQHPAISAPLPVIYEEHMDESSRPPTSNTEIDVPWTGSSMGLPPRRELPFGRSSSPKVPSSDFDRPSSHLSSSAMRPLPLPSLTTLSGGPTPPLIRGLDLSPLPLPTFLANAAERGSPAPPSKSHSLERAHNDRRITSSSILDTSTQRQQSSTPISPPHHSEPAQNRVLSEITDNTNTSGSGNLAAYSMHSPEGRKDILNDFILKHLDDDNFVTLVEDLSTCWAYIGLGIE</sequence>
<protein>
    <submittedName>
        <fullName evidence="2">Uncharacterized protein</fullName>
    </submittedName>
</protein>
<feature type="compositionally biased region" description="Polar residues" evidence="1">
    <location>
        <begin position="428"/>
        <end position="445"/>
    </location>
</feature>
<accession>A0A9P4KF24</accession>
<feature type="compositionally biased region" description="Basic and acidic residues" evidence="1">
    <location>
        <begin position="416"/>
        <end position="427"/>
    </location>
</feature>
<keyword evidence="3" id="KW-1185">Reference proteome</keyword>
<feature type="compositionally biased region" description="Polar residues" evidence="1">
    <location>
        <begin position="203"/>
        <end position="213"/>
    </location>
</feature>
<dbReference type="GO" id="GO:0007131">
    <property type="term" value="P:reciprocal meiotic recombination"/>
    <property type="evidence" value="ECO:0007669"/>
    <property type="project" value="InterPro"/>
</dbReference>
<feature type="compositionally biased region" description="Polar residues" evidence="1">
    <location>
        <begin position="152"/>
        <end position="166"/>
    </location>
</feature>
<dbReference type="Proteomes" id="UP000800093">
    <property type="component" value="Unassembled WGS sequence"/>
</dbReference>
<feature type="region of interest" description="Disordered" evidence="1">
    <location>
        <begin position="308"/>
        <end position="389"/>
    </location>
</feature>
<comment type="caution">
    <text evidence="2">The sequence shown here is derived from an EMBL/GenBank/DDBJ whole genome shotgun (WGS) entry which is preliminary data.</text>
</comment>
<organism evidence="2 3">
    <name type="scientific">Lojkania enalia</name>
    <dbReference type="NCBI Taxonomy" id="147567"/>
    <lineage>
        <taxon>Eukaryota</taxon>
        <taxon>Fungi</taxon>
        <taxon>Dikarya</taxon>
        <taxon>Ascomycota</taxon>
        <taxon>Pezizomycotina</taxon>
        <taxon>Dothideomycetes</taxon>
        <taxon>Pleosporomycetidae</taxon>
        <taxon>Pleosporales</taxon>
        <taxon>Pleosporales incertae sedis</taxon>
        <taxon>Lojkania</taxon>
    </lineage>
</organism>
<dbReference type="InterPro" id="IPR004354">
    <property type="entry name" value="Meiotic_Rec114"/>
</dbReference>
<gene>
    <name evidence="2" type="ORF">CC78DRAFT_613954</name>
</gene>
<evidence type="ECO:0000256" key="1">
    <source>
        <dbReference type="SAM" id="MobiDB-lite"/>
    </source>
</evidence>
<feature type="compositionally biased region" description="Low complexity" evidence="1">
    <location>
        <begin position="221"/>
        <end position="232"/>
    </location>
</feature>
<evidence type="ECO:0000313" key="2">
    <source>
        <dbReference type="EMBL" id="KAF2267518.1"/>
    </source>
</evidence>
<feature type="region of interest" description="Disordered" evidence="1">
    <location>
        <begin position="152"/>
        <end position="256"/>
    </location>
</feature>
<dbReference type="AlphaFoldDB" id="A0A9P4KF24"/>
<proteinExistence type="predicted"/>
<feature type="compositionally biased region" description="Low complexity" evidence="1">
    <location>
        <begin position="167"/>
        <end position="181"/>
    </location>
</feature>
<dbReference type="Pfam" id="PF03525">
    <property type="entry name" value="Meiotic_rec114"/>
    <property type="match status" value="1"/>
</dbReference>
<name>A0A9P4KF24_9PLEO</name>
<reference evidence="3" key="1">
    <citation type="journal article" date="2020" name="Stud. Mycol.">
        <title>101 Dothideomycetes genomes: A test case for predicting lifestyles and emergence of pathogens.</title>
        <authorList>
            <person name="Haridas S."/>
            <person name="Albert R."/>
            <person name="Binder M."/>
            <person name="Bloem J."/>
            <person name="LaButti K."/>
            <person name="Salamov A."/>
            <person name="Andreopoulos B."/>
            <person name="Baker S."/>
            <person name="Barry K."/>
            <person name="Bills G."/>
            <person name="Bluhm B."/>
            <person name="Cannon C."/>
            <person name="Castanera R."/>
            <person name="Culley D."/>
            <person name="Daum C."/>
            <person name="Ezra D."/>
            <person name="Gonzalez J."/>
            <person name="Henrissat B."/>
            <person name="Kuo A."/>
            <person name="Liang C."/>
            <person name="Lipzen A."/>
            <person name="Lutzoni F."/>
            <person name="Magnuson J."/>
            <person name="Mondo S."/>
            <person name="Nolan M."/>
            <person name="Ohm R."/>
            <person name="Pangilinan J."/>
            <person name="Park H.-J."/>
            <person name="Ramirez L."/>
            <person name="Alfaro M."/>
            <person name="Sun H."/>
            <person name="Tritt A."/>
            <person name="Yoshinaga Y."/>
            <person name="Zwiers L.-H."/>
            <person name="Turgeon B."/>
            <person name="Goodwin S."/>
            <person name="Spatafora J."/>
            <person name="Crous P."/>
            <person name="Grigoriev I."/>
        </authorList>
    </citation>
    <scope>NUCLEOTIDE SEQUENCE [LARGE SCALE GENOMIC DNA]</scope>
    <source>
        <strain evidence="3">CBS 304.66</strain>
    </source>
</reference>
<dbReference type="OrthoDB" id="5360255at2759"/>
<dbReference type="EMBL" id="ML986590">
    <property type="protein sequence ID" value="KAF2267518.1"/>
    <property type="molecule type" value="Genomic_DNA"/>
</dbReference>
<evidence type="ECO:0000313" key="3">
    <source>
        <dbReference type="Proteomes" id="UP000800093"/>
    </source>
</evidence>